<dbReference type="InterPro" id="IPR005561">
    <property type="entry name" value="ANTAR"/>
</dbReference>
<dbReference type="InterPro" id="IPR036388">
    <property type="entry name" value="WH-like_DNA-bd_sf"/>
</dbReference>
<dbReference type="SUPFAM" id="SSF52172">
    <property type="entry name" value="CheY-like"/>
    <property type="match status" value="1"/>
</dbReference>
<dbReference type="InterPro" id="IPR011006">
    <property type="entry name" value="CheY-like_superfamily"/>
</dbReference>
<dbReference type="SMART" id="SM01012">
    <property type="entry name" value="ANTAR"/>
    <property type="match status" value="1"/>
</dbReference>
<dbReference type="Pfam" id="PF03861">
    <property type="entry name" value="ANTAR"/>
    <property type="match status" value="1"/>
</dbReference>
<evidence type="ECO:0000313" key="2">
    <source>
        <dbReference type="EMBL" id="EET59849.1"/>
    </source>
</evidence>
<keyword evidence="3" id="KW-1185">Reference proteome</keyword>
<dbReference type="AlphaFoldDB" id="C6LHV9"/>
<comment type="caution">
    <text evidence="2">The sequence shown here is derived from an EMBL/GenBank/DDBJ whole genome shotgun (WGS) entry which is preliminary data.</text>
</comment>
<dbReference type="GO" id="GO:0003723">
    <property type="term" value="F:RNA binding"/>
    <property type="evidence" value="ECO:0007669"/>
    <property type="project" value="InterPro"/>
</dbReference>
<dbReference type="eggNOG" id="COG3707">
    <property type="taxonomic scope" value="Bacteria"/>
</dbReference>
<name>C6LHV9_9FIRM</name>
<dbReference type="STRING" id="168384.SAMN05660368_03840"/>
<evidence type="ECO:0000259" key="1">
    <source>
        <dbReference type="PROSITE" id="PS50921"/>
    </source>
</evidence>
<protein>
    <submittedName>
        <fullName evidence="2">ANTAR domain protein</fullName>
    </submittedName>
</protein>
<proteinExistence type="predicted"/>
<dbReference type="PROSITE" id="PS50921">
    <property type="entry name" value="ANTAR"/>
    <property type="match status" value="1"/>
</dbReference>
<feature type="domain" description="ANTAR" evidence="1">
    <location>
        <begin position="119"/>
        <end position="180"/>
    </location>
</feature>
<gene>
    <name evidence="2" type="ORF">BRYFOR_08223</name>
</gene>
<accession>C6LHV9</accession>
<sequence length="185" mass="21034">MERLVSIIVVFPKAEDAKNIRNILVRSGYRVAAVCTSGAQVLQVADRIGEGIVVCGYKFSDVMYSDLLADLPESFEMLLIASRSVLELCDDRGIVCLELPLKIHDLANTLEMMMGNLLRRKKRKKLQPKVRSEEEIRLIADAKRLLMERNSMTEEEAHRYMQKCSMDSGTNIVETAQMVFALMKY</sequence>
<reference evidence="2" key="1">
    <citation type="submission" date="2009-07" db="EMBL/GenBank/DDBJ databases">
        <authorList>
            <person name="Weinstock G."/>
            <person name="Sodergren E."/>
            <person name="Clifton S."/>
            <person name="Fulton L."/>
            <person name="Fulton B."/>
            <person name="Courtney L."/>
            <person name="Fronick C."/>
            <person name="Harrison M."/>
            <person name="Strong C."/>
            <person name="Farmer C."/>
            <person name="Delahaunty K."/>
            <person name="Markovic C."/>
            <person name="Hall O."/>
            <person name="Minx P."/>
            <person name="Tomlinson C."/>
            <person name="Mitreva M."/>
            <person name="Nelson J."/>
            <person name="Hou S."/>
            <person name="Wollam A."/>
            <person name="Pepin K.H."/>
            <person name="Johnson M."/>
            <person name="Bhonagiri V."/>
            <person name="Nash W.E."/>
            <person name="Warren W."/>
            <person name="Chinwalla A."/>
            <person name="Mardis E.R."/>
            <person name="Wilson R.K."/>
        </authorList>
    </citation>
    <scope>NUCLEOTIDE SEQUENCE [LARGE SCALE GENOMIC DNA]</scope>
    <source>
        <strain evidence="2">DSM 14469</strain>
    </source>
</reference>
<dbReference type="EMBL" id="ACCL02000015">
    <property type="protein sequence ID" value="EET59849.1"/>
    <property type="molecule type" value="Genomic_DNA"/>
</dbReference>
<dbReference type="Proteomes" id="UP000005561">
    <property type="component" value="Unassembled WGS sequence"/>
</dbReference>
<organism evidence="2 3">
    <name type="scientific">Marvinbryantia formatexigens DSM 14469</name>
    <dbReference type="NCBI Taxonomy" id="478749"/>
    <lineage>
        <taxon>Bacteria</taxon>
        <taxon>Bacillati</taxon>
        <taxon>Bacillota</taxon>
        <taxon>Clostridia</taxon>
        <taxon>Lachnospirales</taxon>
        <taxon>Lachnospiraceae</taxon>
        <taxon>Marvinbryantia</taxon>
    </lineage>
</organism>
<evidence type="ECO:0000313" key="3">
    <source>
        <dbReference type="Proteomes" id="UP000005561"/>
    </source>
</evidence>
<dbReference type="Gene3D" id="1.10.10.10">
    <property type="entry name" value="Winged helix-like DNA-binding domain superfamily/Winged helix DNA-binding domain"/>
    <property type="match status" value="1"/>
</dbReference>